<gene>
    <name evidence="2" type="ORF">SVUK_LOCUS18395</name>
</gene>
<protein>
    <submittedName>
        <fullName evidence="2">Uncharacterized protein</fullName>
    </submittedName>
</protein>
<evidence type="ECO:0000256" key="1">
    <source>
        <dbReference type="SAM" id="MobiDB-lite"/>
    </source>
</evidence>
<name>A0A3P7K4R1_STRVU</name>
<organism evidence="2 3">
    <name type="scientific">Strongylus vulgaris</name>
    <name type="common">Blood worm</name>
    <dbReference type="NCBI Taxonomy" id="40348"/>
    <lineage>
        <taxon>Eukaryota</taxon>
        <taxon>Metazoa</taxon>
        <taxon>Ecdysozoa</taxon>
        <taxon>Nematoda</taxon>
        <taxon>Chromadorea</taxon>
        <taxon>Rhabditida</taxon>
        <taxon>Rhabditina</taxon>
        <taxon>Rhabditomorpha</taxon>
        <taxon>Strongyloidea</taxon>
        <taxon>Strongylidae</taxon>
        <taxon>Strongylus</taxon>
    </lineage>
</organism>
<accession>A0A3P7K4R1</accession>
<reference evidence="2 3" key="1">
    <citation type="submission" date="2018-11" db="EMBL/GenBank/DDBJ databases">
        <authorList>
            <consortium name="Pathogen Informatics"/>
        </authorList>
    </citation>
    <scope>NUCLEOTIDE SEQUENCE [LARGE SCALE GENOMIC DNA]</scope>
</reference>
<proteinExistence type="predicted"/>
<dbReference type="OrthoDB" id="5861160at2759"/>
<dbReference type="AlphaFoldDB" id="A0A3P7K4R1"/>
<feature type="region of interest" description="Disordered" evidence="1">
    <location>
        <begin position="1"/>
        <end position="27"/>
    </location>
</feature>
<evidence type="ECO:0000313" key="2">
    <source>
        <dbReference type="EMBL" id="VDM83397.1"/>
    </source>
</evidence>
<keyword evidence="3" id="KW-1185">Reference proteome</keyword>
<evidence type="ECO:0000313" key="3">
    <source>
        <dbReference type="Proteomes" id="UP000270094"/>
    </source>
</evidence>
<dbReference type="EMBL" id="UYYB01122848">
    <property type="protein sequence ID" value="VDM83397.1"/>
    <property type="molecule type" value="Genomic_DNA"/>
</dbReference>
<dbReference type="Proteomes" id="UP000270094">
    <property type="component" value="Unassembled WGS sequence"/>
</dbReference>
<sequence>MAAPFNPGPSGITFEQLGSPRSERNYGGISPITHAGRFSQPDLRYWDPGIPFYLETTPFSSYIPMENVAYVSEAVAYQQPPVPPPPPPLSDSVVVLPEAAVDELVEQPDHMVQHDITNIYEEITHARCIECDRVIDSREGTHDRSSCTLKKYFRY</sequence>